<dbReference type="PROSITE" id="PS50263">
    <property type="entry name" value="CN_HYDROLASE"/>
    <property type="match status" value="1"/>
</dbReference>
<dbReference type="InterPro" id="IPR036526">
    <property type="entry name" value="C-N_Hydrolase_sf"/>
</dbReference>
<dbReference type="UniPathway" id="UPA00666"/>
<evidence type="ECO:0000256" key="3">
    <source>
        <dbReference type="ARBA" id="ARBA00022475"/>
    </source>
</evidence>
<keyword evidence="11" id="KW-0449">Lipoprotein</keyword>
<evidence type="ECO:0000259" key="10">
    <source>
        <dbReference type="PROSITE" id="PS50263"/>
    </source>
</evidence>
<dbReference type="InterPro" id="IPR045378">
    <property type="entry name" value="LNT_N"/>
</dbReference>
<keyword evidence="5 9" id="KW-0812">Transmembrane</keyword>
<evidence type="ECO:0000256" key="2">
    <source>
        <dbReference type="ARBA" id="ARBA00010065"/>
    </source>
</evidence>
<dbReference type="EC" id="2.3.1.269" evidence="9"/>
<proteinExistence type="inferred from homology"/>
<sequence length="538" mass="61630">MFFTKLFKSHVFLMLLSGILLALPWYEGLPSYTIFFALVPLFVSYYRLVEQKAGFWKTIGYVFLAFFTWNILSTWWIYNATLIGAILAVLITSFLMTLVFSIYHFVHINTSKTIGAFAFVTLWLAWEQFFHNSEVAWPWLTLGNSLGNHPMVIQWYEFTGVLGGSLWILVVNFFIISQITAYLEKVYGRIAWFFSDVLLFFAIPFALSLYLFYSYEEKGEPVNVVVVQPNIDPYNEKFSGLTNDQQMDIMLNLAEESIDSTVSYVVCPETAIDDRIWEHQVAENGSILRIKDFVNRHPNAMWVTGLISLKLYEPGEQTSPTARKLPYDNRYYYDRYNSAIQVDTSFGLPIYHKSKLVVGVEMMPYPQYLKFLEKLSIDLGGITGSLGTQPDRGVFKSLDDKFGVGPIICYESVFGEFVSGYIKNGANLLFVITNDGWWGDTPGYRQHLSMSRIRAIEMRRSIARSANTGISALINQRGEIIDSLGWWKRGTLKGTILANNKVTYYANHGDYLGNISAFMALLSLVYALVQHLMKRKER</sequence>
<dbReference type="GO" id="GO:0042158">
    <property type="term" value="P:lipoprotein biosynthetic process"/>
    <property type="evidence" value="ECO:0007669"/>
    <property type="project" value="UniProtKB-UniRule"/>
</dbReference>
<feature type="transmembrane region" description="Helical" evidence="9">
    <location>
        <begin position="32"/>
        <end position="49"/>
    </location>
</feature>
<comment type="subcellular location">
    <subcellularLocation>
        <location evidence="1 9">Cell membrane</location>
        <topology evidence="1 9">Multi-pass membrane protein</topology>
    </subcellularLocation>
</comment>
<dbReference type="PANTHER" id="PTHR38686">
    <property type="entry name" value="APOLIPOPROTEIN N-ACYLTRANSFERASE"/>
    <property type="match status" value="1"/>
</dbReference>
<evidence type="ECO:0000256" key="6">
    <source>
        <dbReference type="ARBA" id="ARBA00022989"/>
    </source>
</evidence>
<evidence type="ECO:0000256" key="7">
    <source>
        <dbReference type="ARBA" id="ARBA00023136"/>
    </source>
</evidence>
<organism evidence="11 12">
    <name type="scientific">Tenuifilum thalassicum</name>
    <dbReference type="NCBI Taxonomy" id="2590900"/>
    <lineage>
        <taxon>Bacteria</taxon>
        <taxon>Pseudomonadati</taxon>
        <taxon>Bacteroidota</taxon>
        <taxon>Bacteroidia</taxon>
        <taxon>Bacteroidales</taxon>
        <taxon>Tenuifilaceae</taxon>
        <taxon>Tenuifilum</taxon>
    </lineage>
</organism>
<dbReference type="EMBL" id="CP041345">
    <property type="protein sequence ID" value="QKG80811.1"/>
    <property type="molecule type" value="Genomic_DNA"/>
</dbReference>
<accession>A0A7D3XX58</accession>
<dbReference type="KEGG" id="ttz:FHG85_11230"/>
<dbReference type="PANTHER" id="PTHR38686:SF1">
    <property type="entry name" value="APOLIPOPROTEIN N-ACYLTRANSFERASE"/>
    <property type="match status" value="1"/>
</dbReference>
<evidence type="ECO:0000256" key="8">
    <source>
        <dbReference type="ARBA" id="ARBA00023315"/>
    </source>
</evidence>
<dbReference type="Proteomes" id="UP000500961">
    <property type="component" value="Chromosome"/>
</dbReference>
<comment type="function">
    <text evidence="9">Catalyzes the phospholipid dependent N-acylation of the N-terminal cysteine of apolipoprotein, the last step in lipoprotein maturation.</text>
</comment>
<keyword evidence="12" id="KW-1185">Reference proteome</keyword>
<keyword evidence="8 9" id="KW-0012">Acyltransferase</keyword>
<dbReference type="Gene3D" id="3.60.110.10">
    <property type="entry name" value="Carbon-nitrogen hydrolase"/>
    <property type="match status" value="1"/>
</dbReference>
<name>A0A7D3XX58_9BACT</name>
<dbReference type="HAMAP" id="MF_01148">
    <property type="entry name" value="Lnt"/>
    <property type="match status" value="1"/>
</dbReference>
<keyword evidence="3 9" id="KW-1003">Cell membrane</keyword>
<feature type="transmembrane region" description="Helical" evidence="9">
    <location>
        <begin position="164"/>
        <end position="183"/>
    </location>
</feature>
<evidence type="ECO:0000256" key="9">
    <source>
        <dbReference type="HAMAP-Rule" id="MF_01148"/>
    </source>
</evidence>
<feature type="transmembrane region" description="Helical" evidence="9">
    <location>
        <begin position="190"/>
        <end position="213"/>
    </location>
</feature>
<keyword evidence="4 9" id="KW-0808">Transferase</keyword>
<dbReference type="GO" id="GO:0005886">
    <property type="term" value="C:plasma membrane"/>
    <property type="evidence" value="ECO:0007669"/>
    <property type="project" value="UniProtKB-SubCell"/>
</dbReference>
<keyword evidence="7 9" id="KW-0472">Membrane</keyword>
<dbReference type="RefSeq" id="WP_173075934.1">
    <property type="nucleotide sequence ID" value="NZ_CP041345.1"/>
</dbReference>
<evidence type="ECO:0000256" key="1">
    <source>
        <dbReference type="ARBA" id="ARBA00004651"/>
    </source>
</evidence>
<dbReference type="SUPFAM" id="SSF56317">
    <property type="entry name" value="Carbon-nitrogen hydrolase"/>
    <property type="match status" value="1"/>
</dbReference>
<comment type="pathway">
    <text evidence="9">Protein modification; lipoprotein biosynthesis (N-acyl transfer).</text>
</comment>
<evidence type="ECO:0000256" key="4">
    <source>
        <dbReference type="ARBA" id="ARBA00022679"/>
    </source>
</evidence>
<evidence type="ECO:0000256" key="5">
    <source>
        <dbReference type="ARBA" id="ARBA00022692"/>
    </source>
</evidence>
<gene>
    <name evidence="9 11" type="primary">lnt</name>
    <name evidence="11" type="ORF">FHG85_11230</name>
</gene>
<dbReference type="Pfam" id="PF00795">
    <property type="entry name" value="CN_hydrolase"/>
    <property type="match status" value="1"/>
</dbReference>
<feature type="transmembrane region" description="Helical" evidence="9">
    <location>
        <begin position="511"/>
        <end position="529"/>
    </location>
</feature>
<dbReference type="InterPro" id="IPR003010">
    <property type="entry name" value="C-N_Hydrolase"/>
</dbReference>
<dbReference type="GO" id="GO:0016410">
    <property type="term" value="F:N-acyltransferase activity"/>
    <property type="evidence" value="ECO:0007669"/>
    <property type="project" value="UniProtKB-UniRule"/>
</dbReference>
<evidence type="ECO:0000313" key="11">
    <source>
        <dbReference type="EMBL" id="QKG80811.1"/>
    </source>
</evidence>
<feature type="transmembrane region" description="Helical" evidence="9">
    <location>
        <begin position="84"/>
        <end position="106"/>
    </location>
</feature>
<dbReference type="NCBIfam" id="TIGR00546">
    <property type="entry name" value="lnt"/>
    <property type="match status" value="1"/>
</dbReference>
<evidence type="ECO:0000313" key="12">
    <source>
        <dbReference type="Proteomes" id="UP000500961"/>
    </source>
</evidence>
<reference evidence="11 12" key="1">
    <citation type="submission" date="2019-07" db="EMBL/GenBank/DDBJ databases">
        <title>Thalassofilum flectens gen. nov., sp. nov., a novel moderate thermophilic anaerobe from a shallow sea hot spring in Kunashir Island (Russia), representing a new family in the order Bacteroidales, and proposal of Thalassofilacea fam. nov.</title>
        <authorList>
            <person name="Kochetkova T.V."/>
            <person name="Podosokorskaya O.A."/>
            <person name="Novikov A."/>
            <person name="Elcheninov A.G."/>
            <person name="Toshchakov S.V."/>
            <person name="Kublanov I.V."/>
        </authorList>
    </citation>
    <scope>NUCLEOTIDE SEQUENCE [LARGE SCALE GENOMIC DNA]</scope>
    <source>
        <strain evidence="11 12">38-H</strain>
    </source>
</reference>
<feature type="domain" description="CN hydrolase" evidence="10">
    <location>
        <begin position="222"/>
        <end position="502"/>
    </location>
</feature>
<comment type="catalytic activity">
    <reaction evidence="9">
        <text>N-terminal S-1,2-diacyl-sn-glyceryl-L-cysteinyl-[lipoprotein] + a glycerophospholipid = N-acyl-S-1,2-diacyl-sn-glyceryl-L-cysteinyl-[lipoprotein] + a 2-acyl-sn-glycero-3-phospholipid + H(+)</text>
        <dbReference type="Rhea" id="RHEA:48228"/>
        <dbReference type="Rhea" id="RHEA-COMP:14681"/>
        <dbReference type="Rhea" id="RHEA-COMP:14684"/>
        <dbReference type="ChEBI" id="CHEBI:15378"/>
        <dbReference type="ChEBI" id="CHEBI:136912"/>
        <dbReference type="ChEBI" id="CHEBI:140656"/>
        <dbReference type="ChEBI" id="CHEBI:140657"/>
        <dbReference type="ChEBI" id="CHEBI:140660"/>
        <dbReference type="EC" id="2.3.1.269"/>
    </reaction>
</comment>
<dbReference type="Pfam" id="PF20154">
    <property type="entry name" value="LNT_N"/>
    <property type="match status" value="1"/>
</dbReference>
<dbReference type="CDD" id="cd07571">
    <property type="entry name" value="ALP_N-acyl_transferase"/>
    <property type="match status" value="1"/>
</dbReference>
<feature type="transmembrane region" description="Helical" evidence="9">
    <location>
        <begin position="61"/>
        <end position="78"/>
    </location>
</feature>
<dbReference type="AlphaFoldDB" id="A0A7D3XX58"/>
<dbReference type="InterPro" id="IPR004563">
    <property type="entry name" value="Apolipo_AcylTrfase"/>
</dbReference>
<comment type="similarity">
    <text evidence="2 9">Belongs to the CN hydrolase family. Apolipoprotein N-acyltransferase subfamily.</text>
</comment>
<keyword evidence="6 9" id="KW-1133">Transmembrane helix</keyword>
<protein>
    <recommendedName>
        <fullName evidence="9">Apolipoprotein N-acyltransferase</fullName>
        <shortName evidence="9">ALP N-acyltransferase</shortName>
        <ecNumber evidence="9">2.3.1.269</ecNumber>
    </recommendedName>
</protein>
<feature type="transmembrane region" description="Helical" evidence="9">
    <location>
        <begin position="7"/>
        <end position="26"/>
    </location>
</feature>